<proteinExistence type="predicted"/>
<dbReference type="PANTHER" id="PTHR11668:SF477">
    <property type="entry name" value="SERINE_THREONINE-PROTEIN PHOSPHATASE"/>
    <property type="match status" value="1"/>
</dbReference>
<dbReference type="AlphaFoldDB" id="A0A2G9T6G6"/>
<dbReference type="GO" id="GO:0005737">
    <property type="term" value="C:cytoplasm"/>
    <property type="evidence" value="ECO:0007669"/>
    <property type="project" value="TreeGrafter"/>
</dbReference>
<dbReference type="Pfam" id="PF00149">
    <property type="entry name" value="Metallophos"/>
    <property type="match status" value="1"/>
</dbReference>
<name>A0A2G9T6G6_TELCI</name>
<protein>
    <recommendedName>
        <fullName evidence="1">Calcineurin-like phosphoesterase domain-containing protein</fullName>
    </recommendedName>
</protein>
<keyword evidence="3" id="KW-1185">Reference proteome</keyword>
<evidence type="ECO:0000313" key="2">
    <source>
        <dbReference type="EMBL" id="PIO53535.1"/>
    </source>
</evidence>
<dbReference type="GO" id="GO:0005634">
    <property type="term" value="C:nucleus"/>
    <property type="evidence" value="ECO:0007669"/>
    <property type="project" value="TreeGrafter"/>
</dbReference>
<accession>A0A2G9T6G6</accession>
<dbReference type="PRINTS" id="PR00114">
    <property type="entry name" value="STPHPHTASE"/>
</dbReference>
<sequence>MAGLVGSKIFCAHGGISEDLVSFKQVYRPTDICDIGLLCDLIWSDPSSACSMFDPSPRGVSSVFGKQAVNNFCTKMHVDLICRAHQCVMDG</sequence>
<evidence type="ECO:0000313" key="3">
    <source>
        <dbReference type="Proteomes" id="UP000230423"/>
    </source>
</evidence>
<dbReference type="EMBL" id="KZ410982">
    <property type="protein sequence ID" value="PIO53535.1"/>
    <property type="molecule type" value="Genomic_DNA"/>
</dbReference>
<dbReference type="SUPFAM" id="SSF56300">
    <property type="entry name" value="Metallo-dependent phosphatases"/>
    <property type="match status" value="1"/>
</dbReference>
<dbReference type="InterPro" id="IPR029052">
    <property type="entry name" value="Metallo-depent_PP-like"/>
</dbReference>
<feature type="domain" description="Calcineurin-like phosphoesterase" evidence="1">
    <location>
        <begin position="2"/>
        <end position="88"/>
    </location>
</feature>
<dbReference type="Proteomes" id="UP000230423">
    <property type="component" value="Unassembled WGS sequence"/>
</dbReference>
<dbReference type="PANTHER" id="PTHR11668">
    <property type="entry name" value="SERINE/THREONINE PROTEIN PHOSPHATASE"/>
    <property type="match status" value="1"/>
</dbReference>
<dbReference type="InterPro" id="IPR006186">
    <property type="entry name" value="Ser/Thr-sp_prot-phosphatase"/>
</dbReference>
<evidence type="ECO:0000259" key="1">
    <source>
        <dbReference type="Pfam" id="PF00149"/>
    </source>
</evidence>
<dbReference type="Gene3D" id="3.60.21.10">
    <property type="match status" value="1"/>
</dbReference>
<dbReference type="GO" id="GO:0004722">
    <property type="term" value="F:protein serine/threonine phosphatase activity"/>
    <property type="evidence" value="ECO:0007669"/>
    <property type="project" value="TreeGrafter"/>
</dbReference>
<dbReference type="OrthoDB" id="1930084at2759"/>
<gene>
    <name evidence="2" type="ORF">TELCIR_25125</name>
</gene>
<reference evidence="2 3" key="1">
    <citation type="submission" date="2015-09" db="EMBL/GenBank/DDBJ databases">
        <title>Draft genome of the parasitic nematode Teladorsagia circumcincta isolate WARC Sus (inbred).</title>
        <authorList>
            <person name="Mitreva M."/>
        </authorList>
    </citation>
    <scope>NUCLEOTIDE SEQUENCE [LARGE SCALE GENOMIC DNA]</scope>
    <source>
        <strain evidence="2 3">S</strain>
    </source>
</reference>
<dbReference type="InterPro" id="IPR050341">
    <property type="entry name" value="PP1_catalytic_subunit"/>
</dbReference>
<dbReference type="InterPro" id="IPR004843">
    <property type="entry name" value="Calcineurin-like_PHP"/>
</dbReference>
<organism evidence="2 3">
    <name type="scientific">Teladorsagia circumcincta</name>
    <name type="common">Brown stomach worm</name>
    <name type="synonym">Ostertagia circumcincta</name>
    <dbReference type="NCBI Taxonomy" id="45464"/>
    <lineage>
        <taxon>Eukaryota</taxon>
        <taxon>Metazoa</taxon>
        <taxon>Ecdysozoa</taxon>
        <taxon>Nematoda</taxon>
        <taxon>Chromadorea</taxon>
        <taxon>Rhabditida</taxon>
        <taxon>Rhabditina</taxon>
        <taxon>Rhabditomorpha</taxon>
        <taxon>Strongyloidea</taxon>
        <taxon>Trichostrongylidae</taxon>
        <taxon>Teladorsagia</taxon>
    </lineage>
</organism>